<dbReference type="CDD" id="cd22770">
    <property type="entry name" value="OTU_OTUD3"/>
    <property type="match status" value="1"/>
</dbReference>
<comment type="function">
    <text evidence="12">Deubiquitinating enzyme that hydrolyzes 'Lys-6'- and 'Lys-11'-linked polyubiquitin. Also hydrolyzes heterotypic (mixed and branched) and homotypic chains. Important regulator of energy metabolism. Glucose and fatty acids trigger its nuclear translocation by CBP-dependent acetylation. In the nucleus, deubiquitinates and stabilizes the nuclear receptor PPARD regulating the expression of various genes involved in glucose and lipid metabolism and oxidative phosphorylation. Also acts as a negative regulator of the ribosome quality control (RQC) by mediating deubiquitination of 40S ribosomal proteins RPS10/eS10 and RPS20/uS10, thereby antagonizing ZNF598-mediated 40S ubiquitination.</text>
</comment>
<keyword evidence="7" id="KW-0833">Ubl conjugation pathway</keyword>
<evidence type="ECO:0000256" key="1">
    <source>
        <dbReference type="ARBA" id="ARBA00000707"/>
    </source>
</evidence>
<accession>H2XX74</accession>
<dbReference type="PANTHER" id="PTHR12419">
    <property type="entry name" value="OTU DOMAIN CONTAINING PROTEIN"/>
    <property type="match status" value="1"/>
</dbReference>
<dbReference type="Pfam" id="PF02338">
    <property type="entry name" value="OTU"/>
    <property type="match status" value="1"/>
</dbReference>
<feature type="compositionally biased region" description="Basic and acidic residues" evidence="14">
    <location>
        <begin position="186"/>
        <end position="197"/>
    </location>
</feature>
<protein>
    <recommendedName>
        <fullName evidence="13">OTU domain-containing protein 3</fullName>
        <ecNumber evidence="4">3.4.19.12</ecNumber>
    </recommendedName>
</protein>
<keyword evidence="17" id="KW-1185">Reference proteome</keyword>
<dbReference type="FunFam" id="3.90.70.80:FF:000005">
    <property type="entry name" value="OTU domain-containing protein 3"/>
    <property type="match status" value="1"/>
</dbReference>
<dbReference type="InterPro" id="IPR050704">
    <property type="entry name" value="Peptidase_C85-like"/>
</dbReference>
<keyword evidence="9" id="KW-0788">Thiol protease</keyword>
<dbReference type="EMBL" id="EAAA01002494">
    <property type="status" value="NOT_ANNOTATED_CDS"/>
    <property type="molecule type" value="Genomic_DNA"/>
</dbReference>
<reference evidence="17" key="1">
    <citation type="journal article" date="2002" name="Science">
        <title>The draft genome of Ciona intestinalis: insights into chordate and vertebrate origins.</title>
        <authorList>
            <person name="Dehal P."/>
            <person name="Satou Y."/>
            <person name="Campbell R.K."/>
            <person name="Chapman J."/>
            <person name="Degnan B."/>
            <person name="De Tomaso A."/>
            <person name="Davidson B."/>
            <person name="Di Gregorio A."/>
            <person name="Gelpke M."/>
            <person name="Goodstein D.M."/>
            <person name="Harafuji N."/>
            <person name="Hastings K.E."/>
            <person name="Ho I."/>
            <person name="Hotta K."/>
            <person name="Huang W."/>
            <person name="Kawashima T."/>
            <person name="Lemaire P."/>
            <person name="Martinez D."/>
            <person name="Meinertzhagen I.A."/>
            <person name="Necula S."/>
            <person name="Nonaka M."/>
            <person name="Putnam N."/>
            <person name="Rash S."/>
            <person name="Saiga H."/>
            <person name="Satake M."/>
            <person name="Terry A."/>
            <person name="Yamada L."/>
            <person name="Wang H.G."/>
            <person name="Awazu S."/>
            <person name="Azumi K."/>
            <person name="Boore J."/>
            <person name="Branno M."/>
            <person name="Chin-Bow S."/>
            <person name="DeSantis R."/>
            <person name="Doyle S."/>
            <person name="Francino P."/>
            <person name="Keys D.N."/>
            <person name="Haga S."/>
            <person name="Hayashi H."/>
            <person name="Hino K."/>
            <person name="Imai K.S."/>
            <person name="Inaba K."/>
            <person name="Kano S."/>
            <person name="Kobayashi K."/>
            <person name="Kobayashi M."/>
            <person name="Lee B.I."/>
            <person name="Makabe K.W."/>
            <person name="Manohar C."/>
            <person name="Matassi G."/>
            <person name="Medina M."/>
            <person name="Mochizuki Y."/>
            <person name="Mount S."/>
            <person name="Morishita T."/>
            <person name="Miura S."/>
            <person name="Nakayama A."/>
            <person name="Nishizaka S."/>
            <person name="Nomoto H."/>
            <person name="Ohta F."/>
            <person name="Oishi K."/>
            <person name="Rigoutsos I."/>
            <person name="Sano M."/>
            <person name="Sasaki A."/>
            <person name="Sasakura Y."/>
            <person name="Shoguchi E."/>
            <person name="Shin-i T."/>
            <person name="Spagnuolo A."/>
            <person name="Stainier D."/>
            <person name="Suzuki M.M."/>
            <person name="Tassy O."/>
            <person name="Takatori N."/>
            <person name="Tokuoka M."/>
            <person name="Yagi K."/>
            <person name="Yoshizaki F."/>
            <person name="Wada S."/>
            <person name="Zhang C."/>
            <person name="Hyatt P.D."/>
            <person name="Larimer F."/>
            <person name="Detter C."/>
            <person name="Doggett N."/>
            <person name="Glavina T."/>
            <person name="Hawkins T."/>
            <person name="Richardson P."/>
            <person name="Lucas S."/>
            <person name="Kohara Y."/>
            <person name="Levine M."/>
            <person name="Satoh N."/>
            <person name="Rokhsar D.S."/>
        </authorList>
    </citation>
    <scope>NUCLEOTIDE SEQUENCE [LARGE SCALE GENOMIC DNA]</scope>
</reference>
<dbReference type="GO" id="GO:0006508">
    <property type="term" value="P:proteolysis"/>
    <property type="evidence" value="ECO:0007669"/>
    <property type="project" value="UniProtKB-KW"/>
</dbReference>
<dbReference type="GO" id="GO:0005737">
    <property type="term" value="C:cytoplasm"/>
    <property type="evidence" value="ECO:0007669"/>
    <property type="project" value="UniProtKB-SubCell"/>
</dbReference>
<feature type="domain" description="OTU" evidence="15">
    <location>
        <begin position="47"/>
        <end position="170"/>
    </location>
</feature>
<keyword evidence="10" id="KW-0007">Acetylation</keyword>
<reference evidence="16" key="2">
    <citation type="journal article" date="2008" name="Genome Biol.">
        <title>Improved genome assembly and evidence-based global gene model set for the chordate Ciona intestinalis: new insight into intron and operon populations.</title>
        <authorList>
            <person name="Satou Y."/>
            <person name="Mineta K."/>
            <person name="Ogasawara M."/>
            <person name="Sasakura Y."/>
            <person name="Shoguchi E."/>
            <person name="Ueno K."/>
            <person name="Yamada L."/>
            <person name="Matsumoto J."/>
            <person name="Wasserscheid J."/>
            <person name="Dewar K."/>
            <person name="Wiley G.B."/>
            <person name="Macmil S.L."/>
            <person name="Roe B.A."/>
            <person name="Zeller R.W."/>
            <person name="Hastings K.E."/>
            <person name="Lemaire P."/>
            <person name="Lindquist E."/>
            <person name="Endo T."/>
            <person name="Hotta K."/>
            <person name="Inaba K."/>
        </authorList>
    </citation>
    <scope>NUCLEOTIDE SEQUENCE [LARGE SCALE GENOMIC DNA]</scope>
    <source>
        <strain evidence="16">wild type</strain>
    </source>
</reference>
<dbReference type="OMA" id="MLCKNDS"/>
<dbReference type="GO" id="GO:0005634">
    <property type="term" value="C:nucleus"/>
    <property type="evidence" value="ECO:0007669"/>
    <property type="project" value="UniProtKB-SubCell"/>
</dbReference>
<feature type="compositionally biased region" description="Basic residues" evidence="14">
    <location>
        <begin position="321"/>
        <end position="333"/>
    </location>
</feature>
<evidence type="ECO:0000259" key="15">
    <source>
        <dbReference type="PROSITE" id="PS50802"/>
    </source>
</evidence>
<dbReference type="STRING" id="7719.ENSCINP00000034258"/>
<evidence type="ECO:0000256" key="4">
    <source>
        <dbReference type="ARBA" id="ARBA00012759"/>
    </source>
</evidence>
<dbReference type="Proteomes" id="UP000008144">
    <property type="component" value="Chromosome 7"/>
</dbReference>
<keyword evidence="11" id="KW-0539">Nucleus</keyword>
<dbReference type="InterPro" id="IPR038765">
    <property type="entry name" value="Papain-like_cys_pep_sf"/>
</dbReference>
<evidence type="ECO:0000256" key="2">
    <source>
        <dbReference type="ARBA" id="ARBA00004123"/>
    </source>
</evidence>
<evidence type="ECO:0000256" key="7">
    <source>
        <dbReference type="ARBA" id="ARBA00022786"/>
    </source>
</evidence>
<evidence type="ECO:0000256" key="10">
    <source>
        <dbReference type="ARBA" id="ARBA00022990"/>
    </source>
</evidence>
<evidence type="ECO:0000256" key="6">
    <source>
        <dbReference type="ARBA" id="ARBA00022670"/>
    </source>
</evidence>
<name>H2XX74_CIOIN</name>
<reference evidence="16" key="3">
    <citation type="submission" date="2025-08" db="UniProtKB">
        <authorList>
            <consortium name="Ensembl"/>
        </authorList>
    </citation>
    <scope>IDENTIFICATION</scope>
</reference>
<feature type="compositionally biased region" description="Basic and acidic residues" evidence="14">
    <location>
        <begin position="1"/>
        <end position="13"/>
    </location>
</feature>
<feature type="compositionally biased region" description="Polar residues" evidence="14">
    <location>
        <begin position="176"/>
        <end position="185"/>
    </location>
</feature>
<dbReference type="PANTHER" id="PTHR12419:SF7">
    <property type="entry name" value="OTU DOMAIN-CONTAINING PROTEIN 3"/>
    <property type="match status" value="1"/>
</dbReference>
<evidence type="ECO:0000256" key="9">
    <source>
        <dbReference type="ARBA" id="ARBA00022807"/>
    </source>
</evidence>
<evidence type="ECO:0000256" key="14">
    <source>
        <dbReference type="SAM" id="MobiDB-lite"/>
    </source>
</evidence>
<evidence type="ECO:0000256" key="12">
    <source>
        <dbReference type="ARBA" id="ARBA00059041"/>
    </source>
</evidence>
<feature type="region of interest" description="Disordered" evidence="14">
    <location>
        <begin position="166"/>
        <end position="211"/>
    </location>
</feature>
<dbReference type="InParanoid" id="H2XX74"/>
<evidence type="ECO:0000313" key="17">
    <source>
        <dbReference type="Proteomes" id="UP000008144"/>
    </source>
</evidence>
<dbReference type="PROSITE" id="PS50802">
    <property type="entry name" value="OTU"/>
    <property type="match status" value="1"/>
</dbReference>
<comment type="catalytic activity">
    <reaction evidence="1">
        <text>Thiol-dependent hydrolysis of ester, thioester, amide, peptide and isopeptide bonds formed by the C-terminal Gly of ubiquitin (a 76-residue protein attached to proteins as an intracellular targeting signal).</text>
        <dbReference type="EC" id="3.4.19.12"/>
    </reaction>
</comment>
<sequence length="367" mass="42115">MSNRSRKNEERSIRKAHQNNRKHKELSYFVDDENYAGFSNQLATLGLTLKDIPGDGNCLFRALADQLEGNSRRHLHHREETVRYMVEHRADFEPFVEDDCSFNDHVYKLRKDGTYAGNDAIVAFARNNGVNVVIHQLNAPMWTINGNERSRRQLHIAYHNGDHYSSVRKLTDDTDGPTNIKLTIQSKHENKSTSGRRESKKKATASKRRTPTTQCMQCNVLTYYDIMLLFKCLCDNNQPLLQDPNISQWDSNVSPVDDDESYQAQWNDHIWDHNGTGTRIFGNAGTNVQATTNKTNISHPQKKQVTSIQTNPNTIPPQVSNKHRKEQARKERKKRSDERKKNSSNRASPSDSDDSSILVKNIDILKI</sequence>
<keyword evidence="8" id="KW-0378">Hydrolase</keyword>
<keyword evidence="5" id="KW-0963">Cytoplasm</keyword>
<proteinExistence type="predicted"/>
<feature type="region of interest" description="Disordered" evidence="14">
    <location>
        <begin position="293"/>
        <end position="357"/>
    </location>
</feature>
<dbReference type="Gene3D" id="3.90.70.80">
    <property type="match status" value="1"/>
</dbReference>
<feature type="region of interest" description="Disordered" evidence="14">
    <location>
        <begin position="1"/>
        <end position="20"/>
    </location>
</feature>
<dbReference type="InterPro" id="IPR003323">
    <property type="entry name" value="OTU_dom"/>
</dbReference>
<evidence type="ECO:0000313" key="16">
    <source>
        <dbReference type="Ensembl" id="ENSCINP00000034258.1"/>
    </source>
</evidence>
<evidence type="ECO:0000256" key="11">
    <source>
        <dbReference type="ARBA" id="ARBA00023242"/>
    </source>
</evidence>
<dbReference type="GO" id="GO:0004843">
    <property type="term" value="F:cysteine-type deubiquitinase activity"/>
    <property type="evidence" value="ECO:0000318"/>
    <property type="project" value="GO_Central"/>
</dbReference>
<dbReference type="Ensembl" id="ENSCINT00000031318.1">
    <property type="protein sequence ID" value="ENSCINP00000034258.1"/>
    <property type="gene ID" value="ENSCING00000018394.1"/>
</dbReference>
<feature type="compositionally biased region" description="Basic residues" evidence="14">
    <location>
        <begin position="198"/>
        <end position="210"/>
    </location>
</feature>
<organism evidence="16 17">
    <name type="scientific">Ciona intestinalis</name>
    <name type="common">Transparent sea squirt</name>
    <name type="synonym">Ascidia intestinalis</name>
    <dbReference type="NCBI Taxonomy" id="7719"/>
    <lineage>
        <taxon>Eukaryota</taxon>
        <taxon>Metazoa</taxon>
        <taxon>Chordata</taxon>
        <taxon>Tunicata</taxon>
        <taxon>Ascidiacea</taxon>
        <taxon>Phlebobranchia</taxon>
        <taxon>Cionidae</taxon>
        <taxon>Ciona</taxon>
    </lineage>
</organism>
<dbReference type="EC" id="3.4.19.12" evidence="4"/>
<dbReference type="FunCoup" id="H2XX74">
    <property type="interactions" value="2"/>
</dbReference>
<feature type="compositionally biased region" description="Polar residues" evidence="14">
    <location>
        <begin position="293"/>
        <end position="320"/>
    </location>
</feature>
<dbReference type="AlphaFoldDB" id="H2XX74"/>
<reference evidence="16" key="4">
    <citation type="submission" date="2025-09" db="UniProtKB">
        <authorList>
            <consortium name="Ensembl"/>
        </authorList>
    </citation>
    <scope>IDENTIFICATION</scope>
</reference>
<evidence type="ECO:0000256" key="3">
    <source>
        <dbReference type="ARBA" id="ARBA00004496"/>
    </source>
</evidence>
<dbReference type="GeneTree" id="ENSGT00390000016392"/>
<evidence type="ECO:0000256" key="5">
    <source>
        <dbReference type="ARBA" id="ARBA00022490"/>
    </source>
</evidence>
<evidence type="ECO:0000256" key="8">
    <source>
        <dbReference type="ARBA" id="ARBA00022801"/>
    </source>
</evidence>
<evidence type="ECO:0000256" key="13">
    <source>
        <dbReference type="ARBA" id="ARBA00074859"/>
    </source>
</evidence>
<comment type="subcellular location">
    <subcellularLocation>
        <location evidence="3">Cytoplasm</location>
    </subcellularLocation>
    <subcellularLocation>
        <location evidence="2">Nucleus</location>
    </subcellularLocation>
</comment>
<keyword evidence="6" id="KW-0645">Protease</keyword>
<dbReference type="SUPFAM" id="SSF54001">
    <property type="entry name" value="Cysteine proteinases"/>
    <property type="match status" value="1"/>
</dbReference>
<dbReference type="HOGENOM" id="CLU_056188_0_0_1"/>